<dbReference type="OMA" id="TECQAIM"/>
<evidence type="ECO:0000313" key="6">
    <source>
        <dbReference type="Proteomes" id="UP000036987"/>
    </source>
</evidence>
<dbReference type="OrthoDB" id="1515643at2759"/>
<dbReference type="GO" id="GO:0005634">
    <property type="term" value="C:nucleus"/>
    <property type="evidence" value="ECO:0007669"/>
    <property type="project" value="UniProtKB-SubCell"/>
</dbReference>
<feature type="domain" description="Homeobox" evidence="4">
    <location>
        <begin position="43"/>
        <end position="103"/>
    </location>
</feature>
<comment type="subcellular location">
    <subcellularLocation>
        <location evidence="1 2 3">Nucleus</location>
    </subcellularLocation>
</comment>
<dbReference type="PANTHER" id="PTHR45654:SF42">
    <property type="entry name" value="HOMEOBOX-LEUCINE ZIPPER PROTEIN HDG6"/>
    <property type="match status" value="1"/>
</dbReference>
<dbReference type="Proteomes" id="UP000036987">
    <property type="component" value="Unassembled WGS sequence"/>
</dbReference>
<dbReference type="Gene3D" id="1.10.10.60">
    <property type="entry name" value="Homeodomain-like"/>
    <property type="match status" value="1"/>
</dbReference>
<dbReference type="CDD" id="cd00086">
    <property type="entry name" value="homeodomain"/>
    <property type="match status" value="1"/>
</dbReference>
<evidence type="ECO:0000256" key="3">
    <source>
        <dbReference type="RuleBase" id="RU000682"/>
    </source>
</evidence>
<keyword evidence="2 3" id="KW-0539">Nucleus</keyword>
<accession>A0A0K9Q2Y5</accession>
<feature type="DNA-binding region" description="Homeobox" evidence="2">
    <location>
        <begin position="45"/>
        <end position="104"/>
    </location>
</feature>
<dbReference type="PROSITE" id="PS50071">
    <property type="entry name" value="HOMEOBOX_2"/>
    <property type="match status" value="1"/>
</dbReference>
<dbReference type="InterPro" id="IPR001356">
    <property type="entry name" value="HD"/>
</dbReference>
<comment type="caution">
    <text evidence="5">The sequence shown here is derived from an EMBL/GenBank/DDBJ whole genome shotgun (WGS) entry which is preliminary data.</text>
</comment>
<reference evidence="6" key="1">
    <citation type="journal article" date="2016" name="Nature">
        <title>The genome of the seagrass Zostera marina reveals angiosperm adaptation to the sea.</title>
        <authorList>
            <person name="Olsen J.L."/>
            <person name="Rouze P."/>
            <person name="Verhelst B."/>
            <person name="Lin Y.-C."/>
            <person name="Bayer T."/>
            <person name="Collen J."/>
            <person name="Dattolo E."/>
            <person name="De Paoli E."/>
            <person name="Dittami S."/>
            <person name="Maumus F."/>
            <person name="Michel G."/>
            <person name="Kersting A."/>
            <person name="Lauritano C."/>
            <person name="Lohaus R."/>
            <person name="Toepel M."/>
            <person name="Tonon T."/>
            <person name="Vanneste K."/>
            <person name="Amirebrahimi M."/>
            <person name="Brakel J."/>
            <person name="Bostroem C."/>
            <person name="Chovatia M."/>
            <person name="Grimwood J."/>
            <person name="Jenkins J.W."/>
            <person name="Jueterbock A."/>
            <person name="Mraz A."/>
            <person name="Stam W.T."/>
            <person name="Tice H."/>
            <person name="Bornberg-Bauer E."/>
            <person name="Green P.J."/>
            <person name="Pearson G.A."/>
            <person name="Procaccini G."/>
            <person name="Duarte C.M."/>
            <person name="Schmutz J."/>
            <person name="Reusch T.B.H."/>
            <person name="Van de Peer Y."/>
        </authorList>
    </citation>
    <scope>NUCLEOTIDE SEQUENCE [LARGE SCALE GENOMIC DNA]</scope>
    <source>
        <strain evidence="6">cv. Finnish</strain>
    </source>
</reference>
<dbReference type="SMART" id="SM00389">
    <property type="entry name" value="HOX"/>
    <property type="match status" value="1"/>
</dbReference>
<evidence type="ECO:0000256" key="1">
    <source>
        <dbReference type="ARBA" id="ARBA00004123"/>
    </source>
</evidence>
<dbReference type="InterPro" id="IPR042160">
    <property type="entry name" value="HD-Zip_IV"/>
</dbReference>
<dbReference type="EMBL" id="LFYR01000244">
    <property type="protein sequence ID" value="KMZ74810.1"/>
    <property type="molecule type" value="Genomic_DNA"/>
</dbReference>
<gene>
    <name evidence="5" type="ORF">ZOSMA_122G00780</name>
</gene>
<keyword evidence="6" id="KW-1185">Reference proteome</keyword>
<dbReference type="InterPro" id="IPR009057">
    <property type="entry name" value="Homeodomain-like_sf"/>
</dbReference>
<evidence type="ECO:0000313" key="5">
    <source>
        <dbReference type="EMBL" id="KMZ74810.1"/>
    </source>
</evidence>
<dbReference type="SUPFAM" id="SSF46689">
    <property type="entry name" value="Homeodomain-like"/>
    <property type="match status" value="1"/>
</dbReference>
<name>A0A0K9Q2Y5_ZOSMR</name>
<keyword evidence="2 3" id="KW-0238">DNA-binding</keyword>
<keyword evidence="2 3" id="KW-0371">Homeobox</keyword>
<dbReference type="AlphaFoldDB" id="A0A0K9Q2Y5"/>
<protein>
    <recommendedName>
        <fullName evidence="4">Homeobox domain-containing protein</fullName>
    </recommendedName>
</protein>
<dbReference type="PANTHER" id="PTHR45654">
    <property type="entry name" value="HOMEOBOX-LEUCINE ZIPPER PROTEIN MERISTEM L1"/>
    <property type="match status" value="1"/>
</dbReference>
<organism evidence="5 6">
    <name type="scientific">Zostera marina</name>
    <name type="common">Eelgrass</name>
    <dbReference type="NCBI Taxonomy" id="29655"/>
    <lineage>
        <taxon>Eukaryota</taxon>
        <taxon>Viridiplantae</taxon>
        <taxon>Streptophyta</taxon>
        <taxon>Embryophyta</taxon>
        <taxon>Tracheophyta</taxon>
        <taxon>Spermatophyta</taxon>
        <taxon>Magnoliopsida</taxon>
        <taxon>Liliopsida</taxon>
        <taxon>Zosteraceae</taxon>
        <taxon>Zostera</taxon>
    </lineage>
</organism>
<proteinExistence type="predicted"/>
<evidence type="ECO:0000256" key="2">
    <source>
        <dbReference type="PROSITE-ProRule" id="PRU00108"/>
    </source>
</evidence>
<dbReference type="Pfam" id="PF00046">
    <property type="entry name" value="Homeodomain"/>
    <property type="match status" value="1"/>
</dbReference>
<dbReference type="GO" id="GO:0003677">
    <property type="term" value="F:DNA binding"/>
    <property type="evidence" value="ECO:0007669"/>
    <property type="project" value="UniProtKB-UniRule"/>
</dbReference>
<sequence>MEQGKMNVMKNGSGSGAIECVENKQQLTIEEGSRSLIVVTDNTAVRSKYQRHHPEQIEKLERFFQRNSLPNERQRFDLGMEIKMDTRKVKYWFQNRRTKMKKQQEQRESAVLKRQNIRYFAENVYLREKLRNPICTICGDASECKEIPVEAFQLQVENIRLREELQRLSLLRMEILNNNPMFRKSGAMLGKLLFQRRDQV</sequence>
<evidence type="ECO:0000259" key="4">
    <source>
        <dbReference type="PROSITE" id="PS50071"/>
    </source>
</evidence>